<proteinExistence type="predicted"/>
<dbReference type="EMBL" id="MU551567">
    <property type="protein sequence ID" value="KAI5625207.1"/>
    <property type="molecule type" value="Genomic_DNA"/>
</dbReference>
<dbReference type="GO" id="GO:0005127">
    <property type="term" value="F:ciliary neurotrophic factor receptor binding"/>
    <property type="evidence" value="ECO:0007669"/>
    <property type="project" value="InterPro"/>
</dbReference>
<organism evidence="1 2">
    <name type="scientific">Silurus asotus</name>
    <name type="common">Amur catfish</name>
    <name type="synonym">Parasilurus asotus</name>
    <dbReference type="NCBI Taxonomy" id="30991"/>
    <lineage>
        <taxon>Eukaryota</taxon>
        <taxon>Metazoa</taxon>
        <taxon>Chordata</taxon>
        <taxon>Craniata</taxon>
        <taxon>Vertebrata</taxon>
        <taxon>Euteleostomi</taxon>
        <taxon>Actinopterygii</taxon>
        <taxon>Neopterygii</taxon>
        <taxon>Teleostei</taxon>
        <taxon>Ostariophysi</taxon>
        <taxon>Siluriformes</taxon>
        <taxon>Siluridae</taxon>
        <taxon>Silurus</taxon>
    </lineage>
</organism>
<protein>
    <recommendedName>
        <fullName evidence="3">Ciliary neurotrophic factor</fullName>
    </recommendedName>
</protein>
<gene>
    <name evidence="1" type="ORF">C0J50_15322</name>
</gene>
<dbReference type="Gene3D" id="1.20.1250.10">
    <property type="match status" value="1"/>
</dbReference>
<feature type="non-terminal residue" evidence="1">
    <location>
        <position position="149"/>
    </location>
</feature>
<name>A0AAD5B0U0_SILAS</name>
<dbReference type="PANTHER" id="PTHR15196:SF1">
    <property type="entry name" value="CILIARY NEUROTROPHIC FACTOR"/>
    <property type="match status" value="1"/>
</dbReference>
<keyword evidence="2" id="KW-1185">Reference proteome</keyword>
<accession>A0AAD5B0U0</accession>
<dbReference type="GO" id="GO:0043524">
    <property type="term" value="P:negative regulation of neuron apoptotic process"/>
    <property type="evidence" value="ECO:0007669"/>
    <property type="project" value="InterPro"/>
</dbReference>
<dbReference type="Proteomes" id="UP001205998">
    <property type="component" value="Unassembled WGS sequence"/>
</dbReference>
<dbReference type="PANTHER" id="PTHR15196">
    <property type="entry name" value="CILIARY NEUROTROPHIC FACTOR"/>
    <property type="match status" value="1"/>
</dbReference>
<sequence length="149" mass="16967">ETLPSNSVSGSQLVSIPPLTPQLSSTEKICFLHAALRACLRLMDKAITREDTMFPDPPEDEYTKQRKTVRDRLSHLVFSIERLLVGQKRCDAEAKDLVDGSGTFALKKWILQVLQDVVYWSKKTAETLQNLPALKRAKRTTRTRRATRK</sequence>
<dbReference type="InterPro" id="IPR009079">
    <property type="entry name" value="4_helix_cytokine-like_core"/>
</dbReference>
<evidence type="ECO:0000313" key="1">
    <source>
        <dbReference type="EMBL" id="KAI5625207.1"/>
    </source>
</evidence>
<dbReference type="AlphaFoldDB" id="A0AAD5B0U0"/>
<reference evidence="1" key="1">
    <citation type="submission" date="2018-07" db="EMBL/GenBank/DDBJ databases">
        <title>Comparative genomics of catfishes provides insights into carnivory and benthic adaptation.</title>
        <authorList>
            <person name="Zhang Y."/>
            <person name="Wang D."/>
            <person name="Peng Z."/>
            <person name="Zheng S."/>
            <person name="Shao F."/>
            <person name="Tao W."/>
        </authorList>
    </citation>
    <scope>NUCLEOTIDE SEQUENCE</scope>
    <source>
        <strain evidence="1">Chongqing</strain>
    </source>
</reference>
<dbReference type="InterPro" id="IPR000151">
    <property type="entry name" value="Ciliary_neurotrophic_fac_CNTF"/>
</dbReference>
<evidence type="ECO:0008006" key="3">
    <source>
        <dbReference type="Google" id="ProtNLM"/>
    </source>
</evidence>
<evidence type="ECO:0000313" key="2">
    <source>
        <dbReference type="Proteomes" id="UP001205998"/>
    </source>
</evidence>
<comment type="caution">
    <text evidence="1">The sequence shown here is derived from an EMBL/GenBank/DDBJ whole genome shotgun (WGS) entry which is preliminary data.</text>
</comment>
<dbReference type="GO" id="GO:0070120">
    <property type="term" value="P:ciliary neurotrophic factor-mediated signaling pathway"/>
    <property type="evidence" value="ECO:0007669"/>
    <property type="project" value="InterPro"/>
</dbReference>
<feature type="non-terminal residue" evidence="1">
    <location>
        <position position="1"/>
    </location>
</feature>